<dbReference type="Gene3D" id="1.20.5.110">
    <property type="match status" value="1"/>
</dbReference>
<dbReference type="PROSITE" id="PS00417">
    <property type="entry name" value="SYNAPTOBREVIN"/>
    <property type="match status" value="1"/>
</dbReference>
<dbReference type="SUPFAM" id="SSF58038">
    <property type="entry name" value="SNARE fusion complex"/>
    <property type="match status" value="1"/>
</dbReference>
<dbReference type="InterPro" id="IPR001388">
    <property type="entry name" value="Synaptobrevin-like"/>
</dbReference>
<protein>
    <submittedName>
        <fullName evidence="1">SNARE-like superfamily protein</fullName>
    </submittedName>
</protein>
<reference evidence="1 2" key="1">
    <citation type="submission" date="2019-07" db="EMBL/GenBank/DDBJ databases">
        <title>De Novo Assembly of kiwifruit Actinidia rufa.</title>
        <authorList>
            <person name="Sugita-Konishi S."/>
            <person name="Sato K."/>
            <person name="Mori E."/>
            <person name="Abe Y."/>
            <person name="Kisaki G."/>
            <person name="Hamano K."/>
            <person name="Suezawa K."/>
            <person name="Otani M."/>
            <person name="Fukuda T."/>
            <person name="Manabe T."/>
            <person name="Gomi K."/>
            <person name="Tabuchi M."/>
            <person name="Akimitsu K."/>
            <person name="Kataoka I."/>
        </authorList>
    </citation>
    <scope>NUCLEOTIDE SEQUENCE [LARGE SCALE GENOMIC DNA]</scope>
    <source>
        <strain evidence="2">cv. Fuchu</strain>
    </source>
</reference>
<dbReference type="Gene3D" id="3.30.450.50">
    <property type="entry name" value="Longin domain"/>
    <property type="match status" value="1"/>
</dbReference>
<dbReference type="EMBL" id="BJWL01000013">
    <property type="protein sequence ID" value="GFY99634.1"/>
    <property type="molecule type" value="Genomic_DNA"/>
</dbReference>
<dbReference type="OrthoDB" id="27923at2759"/>
<organism evidence="1 2">
    <name type="scientific">Actinidia rufa</name>
    <dbReference type="NCBI Taxonomy" id="165716"/>
    <lineage>
        <taxon>Eukaryota</taxon>
        <taxon>Viridiplantae</taxon>
        <taxon>Streptophyta</taxon>
        <taxon>Embryophyta</taxon>
        <taxon>Tracheophyta</taxon>
        <taxon>Spermatophyta</taxon>
        <taxon>Magnoliopsida</taxon>
        <taxon>eudicotyledons</taxon>
        <taxon>Gunneridae</taxon>
        <taxon>Pentapetalae</taxon>
        <taxon>asterids</taxon>
        <taxon>Ericales</taxon>
        <taxon>Actinidiaceae</taxon>
        <taxon>Actinidia</taxon>
    </lineage>
</organism>
<dbReference type="InterPro" id="IPR011012">
    <property type="entry name" value="Longin-like_dom_sf"/>
</dbReference>
<dbReference type="PANTHER" id="PTHR45806:SF1">
    <property type="entry name" value="SYNAPTOBREVIN HOMOLOG YKT6"/>
    <property type="match status" value="1"/>
</dbReference>
<proteinExistence type="predicted"/>
<dbReference type="GO" id="GO:0016020">
    <property type="term" value="C:membrane"/>
    <property type="evidence" value="ECO:0007669"/>
    <property type="project" value="InterPro"/>
</dbReference>
<name>A0A7J0FLQ9_9ERIC</name>
<gene>
    <name evidence="1" type="ORF">Acr_13g0010340</name>
</gene>
<dbReference type="GO" id="GO:0005794">
    <property type="term" value="C:Golgi apparatus"/>
    <property type="evidence" value="ECO:0007669"/>
    <property type="project" value="TreeGrafter"/>
</dbReference>
<dbReference type="SUPFAM" id="SSF64356">
    <property type="entry name" value="SNARE-like"/>
    <property type="match status" value="1"/>
</dbReference>
<dbReference type="AlphaFoldDB" id="A0A7J0FLQ9"/>
<dbReference type="Proteomes" id="UP000585474">
    <property type="component" value="Unassembled WGS sequence"/>
</dbReference>
<dbReference type="PANTHER" id="PTHR45806">
    <property type="entry name" value="SYNAPTOBREVIN HOMOLOG YKT6"/>
    <property type="match status" value="1"/>
</dbReference>
<evidence type="ECO:0000313" key="1">
    <source>
        <dbReference type="EMBL" id="GFY99634.1"/>
    </source>
</evidence>
<dbReference type="GO" id="GO:0005484">
    <property type="term" value="F:SNAP receptor activity"/>
    <property type="evidence" value="ECO:0007669"/>
    <property type="project" value="TreeGrafter"/>
</dbReference>
<dbReference type="InterPro" id="IPR011009">
    <property type="entry name" value="Kinase-like_dom_sf"/>
</dbReference>
<accession>A0A7J0FLQ9</accession>
<evidence type="ECO:0000313" key="2">
    <source>
        <dbReference type="Proteomes" id="UP000585474"/>
    </source>
</evidence>
<sequence length="426" mass="47621">MVLDEYQKNFGDSWRTVQADSTQPWPYLSEALTKFQDPAEADKLLKIQRELDETKIILQTGLFSISFVFAICCLGVVRVSITANSPVSFPIESLTLLVCRGEFDFVWGVNQLGSCESENMTPVTASFQNGIAIPSFPKHKTIDSVLARGEKLDSLVEKSSDLSAASQDKRHGCGYVHIFCAIVLVLDTKNTHEASWREAQKPVEPQARGASQSRFDIHRGKSVDFRYFSFEVVAGCASRPGNLSSITVPEFGPSLLGALDTSKKFCFFRRSSLSSIIVLKRETSQQAMTTDELEPQLSSSLMLASVESPPTKPNDMDDNPVPQLHYEVEQVSQLLSPDPKLLNVHKVSQKADVYSFGVLLLELLTGNAPNQAVDLPKWVRLAVREKTLFVMFDQKLLEFNDIEEEMFQILQPAICCAFQYSNYRPQ</sequence>
<comment type="caution">
    <text evidence="1">The sequence shown here is derived from an EMBL/GenBank/DDBJ whole genome shotgun (WGS) entry which is preliminary data.</text>
</comment>
<dbReference type="SUPFAM" id="SSF56112">
    <property type="entry name" value="Protein kinase-like (PK-like)"/>
    <property type="match status" value="1"/>
</dbReference>
<keyword evidence="2" id="KW-1185">Reference proteome</keyword>
<dbReference type="GO" id="GO:0006888">
    <property type="term" value="P:endoplasmic reticulum to Golgi vesicle-mediated transport"/>
    <property type="evidence" value="ECO:0007669"/>
    <property type="project" value="TreeGrafter"/>
</dbReference>
<dbReference type="Gene3D" id="1.10.510.10">
    <property type="entry name" value="Transferase(Phosphotransferase) domain 1"/>
    <property type="match status" value="1"/>
</dbReference>